<dbReference type="AlphaFoldDB" id="A0A0V0RAC7"/>
<dbReference type="SFLD" id="SFLDF00027">
    <property type="entry name" value="p-type_atpase"/>
    <property type="match status" value="1"/>
</dbReference>
<dbReference type="InterPro" id="IPR018303">
    <property type="entry name" value="ATPase_P-typ_P_site"/>
</dbReference>
<dbReference type="SFLD" id="SFLDS00003">
    <property type="entry name" value="Haloacid_Dehalogenase"/>
    <property type="match status" value="1"/>
</dbReference>
<keyword evidence="9" id="KW-0460">Magnesium</keyword>
<keyword evidence="21" id="KW-1185">Reference proteome</keyword>
<evidence type="ECO:0000256" key="14">
    <source>
        <dbReference type="ARBA" id="ARBA00023136"/>
    </source>
</evidence>
<feature type="transmembrane region" description="Helical" evidence="16">
    <location>
        <begin position="374"/>
        <end position="400"/>
    </location>
</feature>
<dbReference type="Gene3D" id="3.40.1110.10">
    <property type="entry name" value="Calcium-transporting ATPase, cytoplasmic domain N"/>
    <property type="match status" value="1"/>
</dbReference>
<dbReference type="InterPro" id="IPR008250">
    <property type="entry name" value="ATPase_P-typ_transduc_dom_A_sf"/>
</dbReference>
<feature type="transmembrane region" description="Helical" evidence="16">
    <location>
        <begin position="1077"/>
        <end position="1097"/>
    </location>
</feature>
<feature type="transmembrane region" description="Helical" evidence="16">
    <location>
        <begin position="826"/>
        <end position="848"/>
    </location>
</feature>
<dbReference type="SUPFAM" id="SSF81653">
    <property type="entry name" value="Calcium ATPase, transduction domain A"/>
    <property type="match status" value="1"/>
</dbReference>
<keyword evidence="8" id="KW-0067">ATP-binding</keyword>
<keyword evidence="10" id="KW-1278">Translocase</keyword>
<feature type="transmembrane region" description="Helical" evidence="16">
    <location>
        <begin position="113"/>
        <end position="136"/>
    </location>
</feature>
<evidence type="ECO:0000256" key="9">
    <source>
        <dbReference type="ARBA" id="ARBA00022842"/>
    </source>
</evidence>
<dbReference type="InterPro" id="IPR004014">
    <property type="entry name" value="ATPase_P-typ_cation-transptr_N"/>
</dbReference>
<evidence type="ECO:0000259" key="19">
    <source>
        <dbReference type="Pfam" id="PF00690"/>
    </source>
</evidence>
<evidence type="ECO:0000256" key="13">
    <source>
        <dbReference type="ARBA" id="ARBA00023065"/>
    </source>
</evidence>
<sequence>MENEIDHEQAQHSKFKITQNDLVEIQTQCEGRTFAEEVDLLEKMGGDEFLERELHTNFKQGLSCNERDIAGETPEQQKKNEGMPGEISDYDERERAFSSNRKKIAPPKGFCKLLFDALNDFTLKILIVAAIVSIIIEVSTSESHERAYSWIEGFAILVAVMVCSLVTAINDYQKEKQFQLLNKVADDRKTLTVIRNGIEAIIHQDFVMVGDIIKIVEGMEIPADGILIKASEVSTDESAMTGETDPIKKNTIKYCIQDRDAKIKEGIKNACGKHEVSSPFMNAGTKVLNGEGLMLVIIVGKKSSLGKIKDLLESNDDQETPLQQKLNKIAEDIGTFGLYSSIAIVLVLLVRFTIERIYEGTFDTGEHIAEILDYFIIGITVVVVAIPEGLPLAVTLSLAFSVKKMLKDQNLVRQLQACETMGGANNICSDKTGTLTKNVMTLKSWWNGETVIFDDLQNYDLDKYMGQQFKDLFLQSAAVNTSASLHPEEKGSKTETAVLKFLMKTPHDYRKIRQEYPEIHKIPFSSKRKRMSTIIEVNGKQRILVKGASELVLESCTNWINKETNQIQPIDAKQKQIILDAITGMANQALRTIVLAYKDLDGNVDLETKDQMGVYDIESKNLTLAAVFGIADVIRPEVPHAVQQCKGAGIKVRMVTGDNKDTARAIAIECGIITDGNSNDIVMEGAEFIKKTGGVICAHCKTKLCDCVRDAKQAVNGKKLRKDVIANGEEFDKIFPNLCVMARSRPEDKYALVCGLIERGNVVAVTGDGTNDAPALKKADVGFAMGIAGTEVARESADIILLDDNFKSIIKAVLWGRNIYDSIKKFLQFQLTVNVVAVSCTLIGAAIVKMEILTPIQMLWVNLIMDTFASLALATEPPSEELLQRKPHNRNEYIISKKMAKHIFGQSIFQIFVILLFLFAGEYFLPEWESQKFMDEIPEKLNDYLDNLSEEKRLTDEAYRYILRKPYAIMFHDEEMKTVTSGRFRSYSGFEKQYENVEHIFDVPSRHFTYIFNVFVLMQVFNFLNARKLKDEINVFEGITKNYLFGVILGIIIGAQILVVTFGGFSFHCFSYYGLNIQQWLICIAFAVVGNFLSILLKLVDEDKIFTCKVFNIKDSEDEEEETNGEKIKEAQEQQGETQQPPNLQNNKFSSDYNKNSDSKLINGNSKNKQYVKPHETDEQQVSDTYAAKQAPEDDLVNEQRDVQQAFQEQD</sequence>
<name>A0A0V0RAC7_PSEPJ</name>
<comment type="caution">
    <text evidence="20">The sequence shown here is derived from an EMBL/GenBank/DDBJ whole genome shotgun (WGS) entry which is preliminary data.</text>
</comment>
<feature type="region of interest" description="Disordered" evidence="15">
    <location>
        <begin position="65"/>
        <end position="90"/>
    </location>
</feature>
<dbReference type="GO" id="GO:0140581">
    <property type="term" value="F:P-type monovalent copper transporter activity"/>
    <property type="evidence" value="ECO:0007669"/>
    <property type="project" value="UniProtKB-EC"/>
</dbReference>
<evidence type="ECO:0000256" key="1">
    <source>
        <dbReference type="ARBA" id="ARBA00004127"/>
    </source>
</evidence>
<keyword evidence="4 16" id="KW-0812">Transmembrane</keyword>
<feature type="domain" description="Cation-transporting P-type ATPase N-terminal" evidence="19">
    <location>
        <begin position="89"/>
        <end position="133"/>
    </location>
</feature>
<feature type="compositionally biased region" description="Polar residues" evidence="15">
    <location>
        <begin position="1133"/>
        <end position="1169"/>
    </location>
</feature>
<feature type="domain" description="Cation-transporting P-type ATPase C-terminal" evidence="18">
    <location>
        <begin position="852"/>
        <end position="1099"/>
    </location>
</feature>
<dbReference type="Gene3D" id="1.20.1110.10">
    <property type="entry name" value="Calcium-transporting ATPase, transmembrane domain"/>
    <property type="match status" value="2"/>
</dbReference>
<dbReference type="PRINTS" id="PR00121">
    <property type="entry name" value="NAKATPASE"/>
</dbReference>
<dbReference type="GO" id="GO:0005524">
    <property type="term" value="F:ATP binding"/>
    <property type="evidence" value="ECO:0007669"/>
    <property type="project" value="UniProtKB-KW"/>
</dbReference>
<dbReference type="GO" id="GO:0046872">
    <property type="term" value="F:metal ion binding"/>
    <property type="evidence" value="ECO:0007669"/>
    <property type="project" value="UniProtKB-KW"/>
</dbReference>
<organism evidence="20 21">
    <name type="scientific">Pseudocohnilembus persalinus</name>
    <name type="common">Ciliate</name>
    <dbReference type="NCBI Taxonomy" id="266149"/>
    <lineage>
        <taxon>Eukaryota</taxon>
        <taxon>Sar</taxon>
        <taxon>Alveolata</taxon>
        <taxon>Ciliophora</taxon>
        <taxon>Intramacronucleata</taxon>
        <taxon>Oligohymenophorea</taxon>
        <taxon>Scuticociliatia</taxon>
        <taxon>Philasterida</taxon>
        <taxon>Pseudocohnilembidae</taxon>
        <taxon>Pseudocohnilembus</taxon>
    </lineage>
</organism>
<evidence type="ECO:0000256" key="5">
    <source>
        <dbReference type="ARBA" id="ARBA00022723"/>
    </source>
</evidence>
<dbReference type="InterPro" id="IPR006068">
    <property type="entry name" value="ATPase_P-typ_cation-transptr_C"/>
</dbReference>
<dbReference type="GO" id="GO:0016887">
    <property type="term" value="F:ATP hydrolysis activity"/>
    <property type="evidence" value="ECO:0007669"/>
    <property type="project" value="InterPro"/>
</dbReference>
<dbReference type="Gene3D" id="3.40.50.1000">
    <property type="entry name" value="HAD superfamily/HAD-like"/>
    <property type="match status" value="1"/>
</dbReference>
<dbReference type="GO" id="GO:0005886">
    <property type="term" value="C:plasma membrane"/>
    <property type="evidence" value="ECO:0007669"/>
    <property type="project" value="TreeGrafter"/>
</dbReference>
<feature type="region of interest" description="Disordered" evidence="15">
    <location>
        <begin position="1117"/>
        <end position="1211"/>
    </location>
</feature>
<dbReference type="SUPFAM" id="SSF81660">
    <property type="entry name" value="Metal cation-transporting ATPase, ATP-binding domain N"/>
    <property type="match status" value="1"/>
</dbReference>
<feature type="transmembrane region" description="Helical" evidence="16">
    <location>
        <begin position="333"/>
        <end position="354"/>
    </location>
</feature>
<dbReference type="InterPro" id="IPR001757">
    <property type="entry name" value="P_typ_ATPase"/>
</dbReference>
<proteinExistence type="predicted"/>
<dbReference type="InterPro" id="IPR023299">
    <property type="entry name" value="ATPase_P-typ_cyto_dom_N"/>
</dbReference>
<evidence type="ECO:0000256" key="10">
    <source>
        <dbReference type="ARBA" id="ARBA00022967"/>
    </source>
</evidence>
<dbReference type="Pfam" id="PF13246">
    <property type="entry name" value="Cation_ATPase"/>
    <property type="match status" value="1"/>
</dbReference>
<dbReference type="Proteomes" id="UP000054937">
    <property type="component" value="Unassembled WGS sequence"/>
</dbReference>
<dbReference type="Gene3D" id="2.70.150.10">
    <property type="entry name" value="Calcium-transporting ATPase, cytoplasmic transduction domain A"/>
    <property type="match status" value="1"/>
</dbReference>
<evidence type="ECO:0000259" key="17">
    <source>
        <dbReference type="Pfam" id="PF00122"/>
    </source>
</evidence>
<dbReference type="SUPFAM" id="SSF81665">
    <property type="entry name" value="Calcium ATPase, transmembrane domain M"/>
    <property type="match status" value="1"/>
</dbReference>
<dbReference type="FunFam" id="3.40.50.1000:FF:000144">
    <property type="entry name" value="copper-transporting ATPase 1 isoform X2"/>
    <property type="match status" value="1"/>
</dbReference>
<feature type="compositionally biased region" description="Basic and acidic residues" evidence="15">
    <location>
        <begin position="65"/>
        <end position="81"/>
    </location>
</feature>
<dbReference type="EC" id="7.2.2.8" evidence="2"/>
<evidence type="ECO:0000256" key="2">
    <source>
        <dbReference type="ARBA" id="ARBA00012517"/>
    </source>
</evidence>
<dbReference type="Pfam" id="PF00122">
    <property type="entry name" value="E1-E2_ATPase"/>
    <property type="match status" value="1"/>
</dbReference>
<evidence type="ECO:0000256" key="16">
    <source>
        <dbReference type="SAM" id="Phobius"/>
    </source>
</evidence>
<dbReference type="OrthoDB" id="3352408at2759"/>
<evidence type="ECO:0000256" key="3">
    <source>
        <dbReference type="ARBA" id="ARBA00022448"/>
    </source>
</evidence>
<dbReference type="CDD" id="cd02081">
    <property type="entry name" value="P-type_ATPase_Ca_PMCA-like"/>
    <property type="match status" value="1"/>
</dbReference>
<evidence type="ECO:0000256" key="4">
    <source>
        <dbReference type="ARBA" id="ARBA00022692"/>
    </source>
</evidence>
<evidence type="ECO:0000256" key="12">
    <source>
        <dbReference type="ARBA" id="ARBA00023008"/>
    </source>
</evidence>
<evidence type="ECO:0000256" key="7">
    <source>
        <dbReference type="ARBA" id="ARBA00022796"/>
    </source>
</evidence>
<feature type="domain" description="P-type ATPase A" evidence="17">
    <location>
        <begin position="189"/>
        <end position="313"/>
    </location>
</feature>
<keyword evidence="5" id="KW-0479">Metal-binding</keyword>
<dbReference type="InterPro" id="IPR036412">
    <property type="entry name" value="HAD-like_sf"/>
</dbReference>
<dbReference type="NCBIfam" id="TIGR01494">
    <property type="entry name" value="ATPase_P-type"/>
    <property type="match status" value="2"/>
</dbReference>
<dbReference type="InterPro" id="IPR023214">
    <property type="entry name" value="HAD_sf"/>
</dbReference>
<dbReference type="InterPro" id="IPR044492">
    <property type="entry name" value="P_typ_ATPase_HD_dom"/>
</dbReference>
<dbReference type="PROSITE" id="PS00154">
    <property type="entry name" value="ATPASE_E1_E2"/>
    <property type="match status" value="1"/>
</dbReference>
<keyword evidence="13" id="KW-0406">Ion transport</keyword>
<dbReference type="OMA" id="YRMYVKG"/>
<evidence type="ECO:0000259" key="18">
    <source>
        <dbReference type="Pfam" id="PF00689"/>
    </source>
</evidence>
<dbReference type="GO" id="GO:0012505">
    <property type="term" value="C:endomembrane system"/>
    <property type="evidence" value="ECO:0007669"/>
    <property type="project" value="UniProtKB-SubCell"/>
</dbReference>
<accession>A0A0V0RAC7</accession>
<keyword evidence="11 16" id="KW-1133">Transmembrane helix</keyword>
<keyword evidence="6" id="KW-0547">Nucleotide-binding</keyword>
<dbReference type="GO" id="GO:0005388">
    <property type="term" value="F:P-type calcium transporter activity"/>
    <property type="evidence" value="ECO:0007669"/>
    <property type="project" value="TreeGrafter"/>
</dbReference>
<comment type="subcellular location">
    <subcellularLocation>
        <location evidence="1">Endomembrane system</location>
        <topology evidence="1">Multi-pass membrane protein</topology>
    </subcellularLocation>
</comment>
<dbReference type="InterPro" id="IPR059000">
    <property type="entry name" value="ATPase_P-type_domA"/>
</dbReference>
<dbReference type="SUPFAM" id="SSF56784">
    <property type="entry name" value="HAD-like"/>
    <property type="match status" value="1"/>
</dbReference>
<evidence type="ECO:0000256" key="6">
    <source>
        <dbReference type="ARBA" id="ARBA00022741"/>
    </source>
</evidence>
<dbReference type="Pfam" id="PF00690">
    <property type="entry name" value="Cation_ATPase_N"/>
    <property type="match status" value="1"/>
</dbReference>
<protein>
    <recommendedName>
        <fullName evidence="2">P-type Cu(+) transporter</fullName>
        <ecNumber evidence="2">7.2.2.8</ecNumber>
    </recommendedName>
</protein>
<feature type="transmembrane region" description="Helical" evidence="16">
    <location>
        <begin position="148"/>
        <end position="169"/>
    </location>
</feature>
<dbReference type="PANTHER" id="PTHR24093">
    <property type="entry name" value="CATION TRANSPORTING ATPASE"/>
    <property type="match status" value="1"/>
</dbReference>
<dbReference type="Pfam" id="PF00689">
    <property type="entry name" value="Cation_ATPase_C"/>
    <property type="match status" value="1"/>
</dbReference>
<evidence type="ECO:0000256" key="8">
    <source>
        <dbReference type="ARBA" id="ARBA00022840"/>
    </source>
</evidence>
<feature type="transmembrane region" description="Helical" evidence="16">
    <location>
        <begin position="1044"/>
        <end position="1065"/>
    </location>
</feature>
<evidence type="ECO:0000313" key="20">
    <source>
        <dbReference type="EMBL" id="KRX11210.1"/>
    </source>
</evidence>
<evidence type="ECO:0000313" key="21">
    <source>
        <dbReference type="Proteomes" id="UP000054937"/>
    </source>
</evidence>
<keyword evidence="12" id="KW-0186">Copper</keyword>
<dbReference type="InterPro" id="IPR023298">
    <property type="entry name" value="ATPase_P-typ_TM_dom_sf"/>
</dbReference>
<feature type="transmembrane region" description="Helical" evidence="16">
    <location>
        <begin position="1007"/>
        <end position="1024"/>
    </location>
</feature>
<keyword evidence="3" id="KW-0813">Transport</keyword>
<feature type="transmembrane region" description="Helical" evidence="16">
    <location>
        <begin position="903"/>
        <end position="925"/>
    </location>
</feature>
<dbReference type="PANTHER" id="PTHR24093:SF369">
    <property type="entry name" value="CALCIUM-TRANSPORTING ATPASE"/>
    <property type="match status" value="1"/>
</dbReference>
<dbReference type="SFLD" id="SFLDG00002">
    <property type="entry name" value="C1.7:_P-type_atpase_like"/>
    <property type="match status" value="1"/>
</dbReference>
<evidence type="ECO:0000256" key="15">
    <source>
        <dbReference type="SAM" id="MobiDB-lite"/>
    </source>
</evidence>
<dbReference type="PRINTS" id="PR00119">
    <property type="entry name" value="CATATPASE"/>
</dbReference>
<keyword evidence="14 16" id="KW-0472">Membrane</keyword>
<dbReference type="InParanoid" id="A0A0V0RAC7"/>
<evidence type="ECO:0000256" key="11">
    <source>
        <dbReference type="ARBA" id="ARBA00022989"/>
    </source>
</evidence>
<keyword evidence="7" id="KW-0187">Copper transport</keyword>
<gene>
    <name evidence="20" type="ORF">PPERSA_07735</name>
</gene>
<dbReference type="EMBL" id="LDAU01000003">
    <property type="protein sequence ID" value="KRX11210.1"/>
    <property type="molecule type" value="Genomic_DNA"/>
</dbReference>
<reference evidence="20 21" key="1">
    <citation type="journal article" date="2015" name="Sci. Rep.">
        <title>Genome of the facultative scuticociliatosis pathogen Pseudocohnilembus persalinus provides insight into its virulence through horizontal gene transfer.</title>
        <authorList>
            <person name="Xiong J."/>
            <person name="Wang G."/>
            <person name="Cheng J."/>
            <person name="Tian M."/>
            <person name="Pan X."/>
            <person name="Warren A."/>
            <person name="Jiang C."/>
            <person name="Yuan D."/>
            <person name="Miao W."/>
        </authorList>
    </citation>
    <scope>NUCLEOTIDE SEQUENCE [LARGE SCALE GENOMIC DNA]</scope>
    <source>
        <strain evidence="20">36N120E</strain>
    </source>
</reference>